<evidence type="ECO:0000313" key="2">
    <source>
        <dbReference type="Proteomes" id="UP000256873"/>
    </source>
</evidence>
<protein>
    <submittedName>
        <fullName evidence="1">Type I-MYXAN CRISPR-associated protein Cas6/Cmx6</fullName>
    </submittedName>
</protein>
<dbReference type="NCBIfam" id="TIGR02807">
    <property type="entry name" value="cas6_cmx6"/>
    <property type="match status" value="1"/>
</dbReference>
<gene>
    <name evidence="1" type="primary">cas6</name>
    <name evidence="1" type="ORF">DWQ54_20560</name>
</gene>
<sequence>MNFLEIQFSLRGQTLPADHGFSLYSAIKNLCHKQQPTLLNDNNLSSDILLSSISGVSNKSGMIYLNKYSRFRLRCPAEDATQWYRFLQNQVLDIRGHLIRLVQPRLTLPEISSLLKARLVIFHLQQWNTQEAPLYFLESCQKALDQENIHGKAFINSNSQGDLALRSIRIKDKNVLGYGVVIEGLSNEDSLKLQGHGLGGRKHFGCGWFYPVKEDNYAE</sequence>
<reference evidence="1 2" key="1">
    <citation type="submission" date="2017-10" db="EMBL/GenBank/DDBJ databases">
        <title>A large-scale comparative metagenomic study reveals the eutrophication-driven functional interactions in six Microcystis-epibionts communities.</title>
        <authorList>
            <person name="Li Q."/>
            <person name="Lin F."/>
        </authorList>
    </citation>
    <scope>NUCLEOTIDE SEQUENCE [LARGE SCALE GENOMIC DNA]</scope>
    <source>
        <strain evidence="1">TF09</strain>
    </source>
</reference>
<comment type="caution">
    <text evidence="1">The sequence shown here is derived from an EMBL/GenBank/DDBJ whole genome shotgun (WGS) entry which is preliminary data.</text>
</comment>
<accession>A0A3E0KWU5</accession>
<organism evidence="1 2">
    <name type="scientific">Microcystis flos-aquae TF09</name>
    <dbReference type="NCBI Taxonomy" id="2060473"/>
    <lineage>
        <taxon>Bacteria</taxon>
        <taxon>Bacillati</taxon>
        <taxon>Cyanobacteriota</taxon>
        <taxon>Cyanophyceae</taxon>
        <taxon>Oscillatoriophycideae</taxon>
        <taxon>Chroococcales</taxon>
        <taxon>Microcystaceae</taxon>
        <taxon>Microcystis</taxon>
    </lineage>
</organism>
<name>A0A3E0KWU5_9CHRO</name>
<evidence type="ECO:0000313" key="1">
    <source>
        <dbReference type="EMBL" id="REJ39731.1"/>
    </source>
</evidence>
<dbReference type="Proteomes" id="UP000256873">
    <property type="component" value="Unassembled WGS sequence"/>
</dbReference>
<proteinExistence type="predicted"/>
<dbReference type="InterPro" id="IPR014174">
    <property type="entry name" value="CRISPR-assoc_prot_Cas6/Cmx6"/>
</dbReference>
<dbReference type="EMBL" id="QQWC01000006">
    <property type="protein sequence ID" value="REJ39731.1"/>
    <property type="molecule type" value="Genomic_DNA"/>
</dbReference>
<dbReference type="Pfam" id="PF09559">
    <property type="entry name" value="Cas6"/>
    <property type="match status" value="1"/>
</dbReference>
<dbReference type="AlphaFoldDB" id="A0A3E0KWU5"/>